<dbReference type="Proteomes" id="UP000246740">
    <property type="component" value="Unassembled WGS sequence"/>
</dbReference>
<dbReference type="GO" id="GO:0005634">
    <property type="term" value="C:nucleus"/>
    <property type="evidence" value="ECO:0007669"/>
    <property type="project" value="TreeGrafter"/>
</dbReference>
<dbReference type="PANTHER" id="PTHR43895">
    <property type="entry name" value="CALCIUM/CALMODULIN-DEPENDENT PROTEIN KINASE KINASE-RELATED"/>
    <property type="match status" value="1"/>
</dbReference>
<evidence type="ECO:0000256" key="8">
    <source>
        <dbReference type="ARBA" id="ARBA00048679"/>
    </source>
</evidence>
<dbReference type="Pfam" id="PF00069">
    <property type="entry name" value="Pkinase"/>
    <property type="match status" value="1"/>
</dbReference>
<evidence type="ECO:0000256" key="6">
    <source>
        <dbReference type="ARBA" id="ARBA00022840"/>
    </source>
</evidence>
<dbReference type="InterPro" id="IPR008271">
    <property type="entry name" value="Ser/Thr_kinase_AS"/>
</dbReference>
<dbReference type="Gene3D" id="3.30.200.20">
    <property type="entry name" value="Phosphorylase Kinase, domain 1"/>
    <property type="match status" value="1"/>
</dbReference>
<dbReference type="InterPro" id="IPR011009">
    <property type="entry name" value="Kinase-like_dom_sf"/>
</dbReference>
<evidence type="ECO:0000256" key="1">
    <source>
        <dbReference type="ARBA" id="ARBA00012513"/>
    </source>
</evidence>
<gene>
    <name evidence="11" type="ORF">BCV70DRAFT_202028</name>
</gene>
<keyword evidence="4 9" id="KW-0547">Nucleotide-binding</keyword>
<dbReference type="GO" id="GO:0035861">
    <property type="term" value="C:site of double-strand break"/>
    <property type="evidence" value="ECO:0007669"/>
    <property type="project" value="TreeGrafter"/>
</dbReference>
<dbReference type="GO" id="GO:0005737">
    <property type="term" value="C:cytoplasm"/>
    <property type="evidence" value="ECO:0007669"/>
    <property type="project" value="TreeGrafter"/>
</dbReference>
<keyword evidence="3" id="KW-0808">Transferase</keyword>
<keyword evidence="2" id="KW-0723">Serine/threonine-protein kinase</keyword>
<protein>
    <recommendedName>
        <fullName evidence="1">non-specific serine/threonine protein kinase</fullName>
        <ecNumber evidence="1">2.7.11.1</ecNumber>
    </recommendedName>
</protein>
<dbReference type="FunFam" id="1.10.510.10:FF:000571">
    <property type="entry name" value="Maternal embryonic leucine zipper kinase"/>
    <property type="match status" value="1"/>
</dbReference>
<keyword evidence="12" id="KW-1185">Reference proteome</keyword>
<feature type="domain" description="Protein kinase" evidence="10">
    <location>
        <begin position="18"/>
        <end position="328"/>
    </location>
</feature>
<evidence type="ECO:0000256" key="2">
    <source>
        <dbReference type="ARBA" id="ARBA00022527"/>
    </source>
</evidence>
<dbReference type="InParanoid" id="A0A317XIW6"/>
<evidence type="ECO:0000313" key="11">
    <source>
        <dbReference type="EMBL" id="PWY98246.1"/>
    </source>
</evidence>
<dbReference type="PANTHER" id="PTHR43895:SF32">
    <property type="entry name" value="SERINE_THREONINE-PROTEIN KINASE CHK1"/>
    <property type="match status" value="1"/>
</dbReference>
<evidence type="ECO:0000313" key="12">
    <source>
        <dbReference type="Proteomes" id="UP000246740"/>
    </source>
</evidence>
<comment type="catalytic activity">
    <reaction evidence="7">
        <text>L-threonyl-[protein] + ATP = O-phospho-L-threonyl-[protein] + ADP + H(+)</text>
        <dbReference type="Rhea" id="RHEA:46608"/>
        <dbReference type="Rhea" id="RHEA-COMP:11060"/>
        <dbReference type="Rhea" id="RHEA-COMP:11605"/>
        <dbReference type="ChEBI" id="CHEBI:15378"/>
        <dbReference type="ChEBI" id="CHEBI:30013"/>
        <dbReference type="ChEBI" id="CHEBI:30616"/>
        <dbReference type="ChEBI" id="CHEBI:61977"/>
        <dbReference type="ChEBI" id="CHEBI:456216"/>
        <dbReference type="EC" id="2.7.11.1"/>
    </reaction>
</comment>
<evidence type="ECO:0000259" key="10">
    <source>
        <dbReference type="PROSITE" id="PS50011"/>
    </source>
</evidence>
<dbReference type="PROSITE" id="PS50011">
    <property type="entry name" value="PROTEIN_KINASE_DOM"/>
    <property type="match status" value="1"/>
</dbReference>
<sequence length="698" mass="75202">MPIPTSSTGQSYPTVLDYRIVQLIGGGGFSKVFRAVNSSSKSHPVAAVKVISFAPNRSNKFPIDRRALQKEVQVHSILKHPNVLEFLGAVERGVSRDGNGSKVMGILMGEAIATTQDAIRARDKERQNKLNNPSREENYVPGVYIVLELGAGGDLFDKIAPDFGVEEDLAHFYFHQLLAGLEYIHSQGVAHRDIKPENMLLDAEGNLKIADFGLCSVYKYKGKERELTGACGSLPYIAPEMNGRPYKGEPVDVWSSGVVLFALLVGSTPWDEPTSRSPEYNAYRTGELFTYDPWTRIPADALSLLKKMMHPTPERRITFEQIRRHRWYRRSNPLLSRKGRCNDPVNLAEKLLQGLAVSGDISLEVAGSAGASATAAAATAAARIAELHTDGQRAQVPENVSLTQPEAIQNSSLGFGVGSGAGGWRDHGRTAGMVLPPSTAMPAIAASSSSTGTANSEDMSRRLAMSQHISHRRLEFSSSGSGVSGGFGGGADGGLPGASQFTQALNHFTQFEALTSVAAGSSSSSHLRFSPHLTRFFTSVSAVTITTLVANVLDQLAIQNAVDAIGDEEELEEAYSFMVNGDPGSAEPRAAARSTEEDVRMKSTETGGKKVVVGSRGARIRLATMDKRKCPLRGEIRVEILAPATSSDVGTAEPRSDTASAAKCLVVMRRSKGNPLEWRRLFREICNNSDVRSTIIST</sequence>
<evidence type="ECO:0000256" key="9">
    <source>
        <dbReference type="PROSITE-ProRule" id="PRU10141"/>
    </source>
</evidence>
<evidence type="ECO:0000256" key="5">
    <source>
        <dbReference type="ARBA" id="ARBA00022777"/>
    </source>
</evidence>
<evidence type="ECO:0000256" key="4">
    <source>
        <dbReference type="ARBA" id="ARBA00022741"/>
    </source>
</evidence>
<dbReference type="EC" id="2.7.11.1" evidence="1"/>
<proteinExistence type="predicted"/>
<dbReference type="AlphaFoldDB" id="A0A317XIW6"/>
<comment type="catalytic activity">
    <reaction evidence="8">
        <text>L-seryl-[protein] + ATP = O-phospho-L-seryl-[protein] + ADP + H(+)</text>
        <dbReference type="Rhea" id="RHEA:17989"/>
        <dbReference type="Rhea" id="RHEA-COMP:9863"/>
        <dbReference type="Rhea" id="RHEA-COMP:11604"/>
        <dbReference type="ChEBI" id="CHEBI:15378"/>
        <dbReference type="ChEBI" id="CHEBI:29999"/>
        <dbReference type="ChEBI" id="CHEBI:30616"/>
        <dbReference type="ChEBI" id="CHEBI:83421"/>
        <dbReference type="ChEBI" id="CHEBI:456216"/>
        <dbReference type="EC" id="2.7.11.1"/>
    </reaction>
</comment>
<dbReference type="OrthoDB" id="539158at2759"/>
<evidence type="ECO:0000256" key="7">
    <source>
        <dbReference type="ARBA" id="ARBA00047899"/>
    </source>
</evidence>
<dbReference type="InterPro" id="IPR000719">
    <property type="entry name" value="Prot_kinase_dom"/>
</dbReference>
<accession>A0A317XIW6</accession>
<dbReference type="PROSITE" id="PS00107">
    <property type="entry name" value="PROTEIN_KINASE_ATP"/>
    <property type="match status" value="1"/>
</dbReference>
<feature type="binding site" evidence="9">
    <location>
        <position position="49"/>
    </location>
    <ligand>
        <name>ATP</name>
        <dbReference type="ChEBI" id="CHEBI:30616"/>
    </ligand>
</feature>
<dbReference type="GO" id="GO:0007095">
    <property type="term" value="P:mitotic G2 DNA damage checkpoint signaling"/>
    <property type="evidence" value="ECO:0007669"/>
    <property type="project" value="TreeGrafter"/>
</dbReference>
<dbReference type="GO" id="GO:0005524">
    <property type="term" value="F:ATP binding"/>
    <property type="evidence" value="ECO:0007669"/>
    <property type="project" value="UniProtKB-UniRule"/>
</dbReference>
<name>A0A317XIW6_9BASI</name>
<keyword evidence="5 11" id="KW-0418">Kinase</keyword>
<organism evidence="11 12">
    <name type="scientific">Testicularia cyperi</name>
    <dbReference type="NCBI Taxonomy" id="1882483"/>
    <lineage>
        <taxon>Eukaryota</taxon>
        <taxon>Fungi</taxon>
        <taxon>Dikarya</taxon>
        <taxon>Basidiomycota</taxon>
        <taxon>Ustilaginomycotina</taxon>
        <taxon>Ustilaginomycetes</taxon>
        <taxon>Ustilaginales</taxon>
        <taxon>Anthracoideaceae</taxon>
        <taxon>Testicularia</taxon>
    </lineage>
</organism>
<keyword evidence="6 9" id="KW-0067">ATP-binding</keyword>
<reference evidence="11 12" key="1">
    <citation type="journal article" date="2018" name="Mol. Biol. Evol.">
        <title>Broad Genomic Sampling Reveals a Smut Pathogenic Ancestry of the Fungal Clade Ustilaginomycotina.</title>
        <authorList>
            <person name="Kijpornyongpan T."/>
            <person name="Mondo S.J."/>
            <person name="Barry K."/>
            <person name="Sandor L."/>
            <person name="Lee J."/>
            <person name="Lipzen A."/>
            <person name="Pangilinan J."/>
            <person name="LaButti K."/>
            <person name="Hainaut M."/>
            <person name="Henrissat B."/>
            <person name="Grigoriev I.V."/>
            <person name="Spatafora J.W."/>
            <person name="Aime M.C."/>
        </authorList>
    </citation>
    <scope>NUCLEOTIDE SEQUENCE [LARGE SCALE GENOMIC DNA]</scope>
    <source>
        <strain evidence="11 12">MCA 3645</strain>
    </source>
</reference>
<dbReference type="SMART" id="SM00220">
    <property type="entry name" value="S_TKc"/>
    <property type="match status" value="1"/>
</dbReference>
<dbReference type="PROSITE" id="PS00108">
    <property type="entry name" value="PROTEIN_KINASE_ST"/>
    <property type="match status" value="1"/>
</dbReference>
<dbReference type="Gene3D" id="1.10.510.10">
    <property type="entry name" value="Transferase(Phosphotransferase) domain 1"/>
    <property type="match status" value="1"/>
</dbReference>
<dbReference type="STRING" id="1882483.A0A317XIW6"/>
<dbReference type="EMBL" id="KZ819199">
    <property type="protein sequence ID" value="PWY98246.1"/>
    <property type="molecule type" value="Genomic_DNA"/>
</dbReference>
<dbReference type="GO" id="GO:0004674">
    <property type="term" value="F:protein serine/threonine kinase activity"/>
    <property type="evidence" value="ECO:0007669"/>
    <property type="project" value="UniProtKB-KW"/>
</dbReference>
<dbReference type="InterPro" id="IPR017441">
    <property type="entry name" value="Protein_kinase_ATP_BS"/>
</dbReference>
<dbReference type="SUPFAM" id="SSF56112">
    <property type="entry name" value="Protein kinase-like (PK-like)"/>
    <property type="match status" value="1"/>
</dbReference>
<evidence type="ECO:0000256" key="3">
    <source>
        <dbReference type="ARBA" id="ARBA00022679"/>
    </source>
</evidence>